<dbReference type="SMART" id="SM00093">
    <property type="entry name" value="SERPIN"/>
    <property type="match status" value="1"/>
</dbReference>
<evidence type="ECO:0000256" key="4">
    <source>
        <dbReference type="SAM" id="MobiDB-lite"/>
    </source>
</evidence>
<keyword evidence="1" id="KW-0646">Protease inhibitor</keyword>
<dbReference type="InterPro" id="IPR042185">
    <property type="entry name" value="Serpin_sf_2"/>
</dbReference>
<feature type="region of interest" description="Disordered" evidence="4">
    <location>
        <begin position="535"/>
        <end position="587"/>
    </location>
</feature>
<evidence type="ECO:0000256" key="5">
    <source>
        <dbReference type="SAM" id="SignalP"/>
    </source>
</evidence>
<dbReference type="FunCoup" id="A0A6I8TPD7">
    <property type="interactions" value="58"/>
</dbReference>
<evidence type="ECO:0000259" key="6">
    <source>
        <dbReference type="SMART" id="SM00093"/>
    </source>
</evidence>
<organism evidence="7 8">
    <name type="scientific">Aedes aegypti</name>
    <name type="common">Yellowfever mosquito</name>
    <name type="synonym">Culex aegypti</name>
    <dbReference type="NCBI Taxonomy" id="7159"/>
    <lineage>
        <taxon>Eukaryota</taxon>
        <taxon>Metazoa</taxon>
        <taxon>Ecdysozoa</taxon>
        <taxon>Arthropoda</taxon>
        <taxon>Hexapoda</taxon>
        <taxon>Insecta</taxon>
        <taxon>Pterygota</taxon>
        <taxon>Neoptera</taxon>
        <taxon>Endopterygota</taxon>
        <taxon>Diptera</taxon>
        <taxon>Nematocera</taxon>
        <taxon>Culicoidea</taxon>
        <taxon>Culicidae</taxon>
        <taxon>Culicinae</taxon>
        <taxon>Aedini</taxon>
        <taxon>Aedes</taxon>
        <taxon>Stegomyia</taxon>
    </lineage>
</organism>
<name>A0A6I8TPD7_AEDAE</name>
<reference evidence="7 8" key="1">
    <citation type="submission" date="2017-06" db="EMBL/GenBank/DDBJ databases">
        <title>Aedes aegypti genome working group (AGWG) sequencing and assembly.</title>
        <authorList>
            <consortium name="Aedes aegypti Genome Working Group (AGWG)"/>
            <person name="Matthews B.J."/>
        </authorList>
    </citation>
    <scope>NUCLEOTIDE SEQUENCE [LARGE SCALE GENOMIC DNA]</scope>
    <source>
        <strain evidence="7 8">LVP_AGWG</strain>
    </source>
</reference>
<dbReference type="Gene3D" id="2.30.39.10">
    <property type="entry name" value="Alpha-1-antitrypsin, domain 1"/>
    <property type="match status" value="1"/>
</dbReference>
<evidence type="ECO:0000256" key="1">
    <source>
        <dbReference type="ARBA" id="ARBA00022690"/>
    </source>
</evidence>
<feature type="region of interest" description="Disordered" evidence="4">
    <location>
        <begin position="387"/>
        <end position="434"/>
    </location>
</feature>
<dbReference type="SUPFAM" id="SSF56574">
    <property type="entry name" value="Serpins"/>
    <property type="match status" value="2"/>
</dbReference>
<dbReference type="Proteomes" id="UP000008820">
    <property type="component" value="Chromosome 2"/>
</dbReference>
<dbReference type="PANTHER" id="PTHR11461:SF342">
    <property type="entry name" value="SERINE PROTEASE INHIBITOR 28DC"/>
    <property type="match status" value="1"/>
</dbReference>
<dbReference type="InterPro" id="IPR042178">
    <property type="entry name" value="Serpin_sf_1"/>
</dbReference>
<dbReference type="GO" id="GO:0004867">
    <property type="term" value="F:serine-type endopeptidase inhibitor activity"/>
    <property type="evidence" value="ECO:0007669"/>
    <property type="project" value="UniProtKB-KW"/>
</dbReference>
<keyword evidence="8" id="KW-1185">Reference proteome</keyword>
<gene>
    <name evidence="7" type="primary">5578955</name>
</gene>
<dbReference type="GO" id="GO:0005615">
    <property type="term" value="C:extracellular space"/>
    <property type="evidence" value="ECO:0007669"/>
    <property type="project" value="InterPro"/>
</dbReference>
<dbReference type="Pfam" id="PF00079">
    <property type="entry name" value="Serpin"/>
    <property type="match status" value="2"/>
</dbReference>
<dbReference type="PANTHER" id="PTHR11461">
    <property type="entry name" value="SERINE PROTEASE INHIBITOR, SERPIN"/>
    <property type="match status" value="1"/>
</dbReference>
<proteinExistence type="inferred from homology"/>
<comment type="similarity">
    <text evidence="3">Belongs to the serpin family.</text>
</comment>
<dbReference type="AlphaFoldDB" id="A0A6I8TPD7"/>
<dbReference type="EnsemblMetazoa" id="AAEL013936-RF">
    <property type="protein sequence ID" value="AAEL013936-PF"/>
    <property type="gene ID" value="AAEL013936"/>
</dbReference>
<reference evidence="7" key="2">
    <citation type="submission" date="2020-05" db="UniProtKB">
        <authorList>
            <consortium name="EnsemblMetazoa"/>
        </authorList>
    </citation>
    <scope>IDENTIFICATION</scope>
    <source>
        <strain evidence="7">LVP_AGWG</strain>
    </source>
</reference>
<feature type="compositionally biased region" description="Low complexity" evidence="4">
    <location>
        <begin position="414"/>
        <end position="430"/>
    </location>
</feature>
<evidence type="ECO:0000313" key="8">
    <source>
        <dbReference type="Proteomes" id="UP000008820"/>
    </source>
</evidence>
<sequence>MQGLKMRFLAPLGIVLLAIVSHCQGQGFDPTVGATPENLAAVSQSVTNLAQKISLAIANPKSKTEIFSPVSIAGALSLLLLGSGGNTRDELMNVMGFQHSRLTFTDIHKSFGRLFQDLVSNDPAQNVTIPWRANDKCNNNDYDYEDYAQSKPTGQQRGRRDTDSHFISVANGVFVDNSLPLNPRYAKLTKELYGGEIAPMALYSDPVRSSNFINSWVQEATRNKIQRIVSPEQVSNAPMVLVSALYFKAKWETMFIEQDTRLRQFYPYGPNAAPVDVESMATNGCFPFYEDKQLDAKIAGLPYQEGKSTMYIILPNESNPQKLRDLQTRTTLQYWDDIIDQMVVKTGTIILPKMKIENSLGLRDVLASLGLRDVFIPERSNLNAITKDDPILNDMNRRPAASQPARPQNPVRQPSTTPPNTNTSPGWTPPIRNEQKVPMPLNSSECEMCNNCLYEADQCICNPNQQIDEQSGCYRKPMTVKYSCVAEKILYSVRFSSILHVCLVEGYDKTQQCTRSCRKFRDECFCCRGAAQTVSNQRPSTGSQTTQQPEIQSGYQPVQQQGTSNQPTESPLTSGDDIGTRFNSYEPPNTTPLVGRCQTIRECNSWGRCRYSTYCALVNSPKRSKRQAVNSQPAKLFVGDVLHKVSLDVNEQGTEGGAVTAVVVDRISSSFNLRVNGPFLIYLRNEVTKVPLFYGAIFDPRP</sequence>
<keyword evidence="2" id="KW-0722">Serine protease inhibitor</keyword>
<dbReference type="InterPro" id="IPR000215">
    <property type="entry name" value="Serpin_fam"/>
</dbReference>
<dbReference type="InParanoid" id="A0A6I8TPD7"/>
<evidence type="ECO:0000313" key="7">
    <source>
        <dbReference type="EnsemblMetazoa" id="AAEL013936-PF"/>
    </source>
</evidence>
<evidence type="ECO:0000256" key="2">
    <source>
        <dbReference type="ARBA" id="ARBA00022900"/>
    </source>
</evidence>
<dbReference type="Gene3D" id="3.30.497.10">
    <property type="entry name" value="Antithrombin, subunit I, domain 2"/>
    <property type="match status" value="2"/>
</dbReference>
<feature type="domain" description="Serpin" evidence="6">
    <location>
        <begin position="51"/>
        <end position="700"/>
    </location>
</feature>
<dbReference type="OrthoDB" id="9518664at2759"/>
<feature type="chain" id="PRO_5043523428" description="Serpin domain-containing protein" evidence="5">
    <location>
        <begin position="26"/>
        <end position="702"/>
    </location>
</feature>
<evidence type="ECO:0000256" key="3">
    <source>
        <dbReference type="RuleBase" id="RU000411"/>
    </source>
</evidence>
<keyword evidence="5" id="KW-0732">Signal</keyword>
<feature type="signal peptide" evidence="5">
    <location>
        <begin position="1"/>
        <end position="25"/>
    </location>
</feature>
<dbReference type="InterPro" id="IPR023796">
    <property type="entry name" value="Serpin_dom"/>
</dbReference>
<feature type="compositionally biased region" description="Polar residues" evidence="4">
    <location>
        <begin position="535"/>
        <end position="573"/>
    </location>
</feature>
<dbReference type="InterPro" id="IPR036186">
    <property type="entry name" value="Serpin_sf"/>
</dbReference>
<protein>
    <recommendedName>
        <fullName evidence="6">Serpin domain-containing protein</fullName>
    </recommendedName>
</protein>
<accession>A0A6I8TPD7</accession>